<sequence>MRGFALVELMVVVAIVAILAAIGFPTYQGYVARSQTTAALATVRPGKTMIETAIAEQREASLLDADYIGIKASASCSSVRVEVTSDYAAWIECHVSGSPKVDGKALYLRRDTEGVWTCDASAFDVPYRPGGCS</sequence>
<name>A0ABU9LEY1_9XANT</name>
<reference evidence="4 5" key="1">
    <citation type="journal article" date="2024" name="FEMS Microbiol. Lett.">
        <title>Xanthomonas protegens sp. nov., a novel rice seed-associated bacterium, provides in vivo protection against X. oryzae pv. oryzae, the bacterial leaf blight pathogen.</title>
        <authorList>
            <person name="Rana R."/>
            <person name="Sharma A."/>
            <person name="Madhavan V.N."/>
            <person name="Korpole S."/>
            <person name="Sonti R.V."/>
            <person name="Patel H.K."/>
            <person name="Patil P.B."/>
        </authorList>
    </citation>
    <scope>NUCLEOTIDE SEQUENCE [LARGE SCALE GENOMIC DNA]</scope>
    <source>
        <strain evidence="4 5">PPL118</strain>
    </source>
</reference>
<organism evidence="4 5">
    <name type="scientific">Xanthomonas protegens</name>
    <dbReference type="NCBI Taxonomy" id="3380705"/>
    <lineage>
        <taxon>Bacteria</taxon>
        <taxon>Pseudomonadati</taxon>
        <taxon>Pseudomonadota</taxon>
        <taxon>Gammaproteobacteria</taxon>
        <taxon>Lysobacterales</taxon>
        <taxon>Lysobacteraceae</taxon>
        <taxon>Xanthomonas</taxon>
    </lineage>
</organism>
<keyword evidence="2" id="KW-0488">Methylation</keyword>
<dbReference type="InterPro" id="IPR045584">
    <property type="entry name" value="Pilin-like"/>
</dbReference>
<dbReference type="RefSeq" id="WP_342074114.1">
    <property type="nucleotide sequence ID" value="NZ_JAQJCQ010000013.1"/>
</dbReference>
<dbReference type="InterPro" id="IPR001082">
    <property type="entry name" value="Pilin"/>
</dbReference>
<dbReference type="Pfam" id="PF00114">
    <property type="entry name" value="Pilin"/>
    <property type="match status" value="1"/>
</dbReference>
<keyword evidence="3" id="KW-1133">Transmembrane helix</keyword>
<keyword evidence="3" id="KW-0812">Transmembrane</keyword>
<accession>A0ABU9LEY1</accession>
<dbReference type="Gene3D" id="3.30.700.10">
    <property type="entry name" value="Glycoprotein, Type 4 Pilin"/>
    <property type="match status" value="1"/>
</dbReference>
<gene>
    <name evidence="4" type="ORF">PIQ37_15410</name>
</gene>
<dbReference type="Pfam" id="PF07963">
    <property type="entry name" value="N_methyl"/>
    <property type="match status" value="1"/>
</dbReference>
<dbReference type="InterPro" id="IPR012902">
    <property type="entry name" value="N_methyl_site"/>
</dbReference>
<comment type="similarity">
    <text evidence="1">Belongs to the N-Me-Phe pilin family.</text>
</comment>
<keyword evidence="5" id="KW-1185">Reference proteome</keyword>
<dbReference type="Proteomes" id="UP001486626">
    <property type="component" value="Unassembled WGS sequence"/>
</dbReference>
<feature type="transmembrane region" description="Helical" evidence="3">
    <location>
        <begin position="6"/>
        <end position="27"/>
    </location>
</feature>
<dbReference type="NCBIfam" id="TIGR02532">
    <property type="entry name" value="IV_pilin_GFxxxE"/>
    <property type="match status" value="1"/>
</dbReference>
<evidence type="ECO:0000256" key="3">
    <source>
        <dbReference type="SAM" id="Phobius"/>
    </source>
</evidence>
<keyword evidence="3" id="KW-0472">Membrane</keyword>
<proteinExistence type="inferred from homology"/>
<evidence type="ECO:0000313" key="4">
    <source>
        <dbReference type="EMBL" id="MEL4892809.1"/>
    </source>
</evidence>
<dbReference type="SUPFAM" id="SSF54523">
    <property type="entry name" value="Pili subunits"/>
    <property type="match status" value="1"/>
</dbReference>
<dbReference type="EMBL" id="JAQJCQ010000013">
    <property type="protein sequence ID" value="MEL4892809.1"/>
    <property type="molecule type" value="Genomic_DNA"/>
</dbReference>
<evidence type="ECO:0000313" key="5">
    <source>
        <dbReference type="Proteomes" id="UP001486626"/>
    </source>
</evidence>
<protein>
    <submittedName>
        <fullName evidence="4">Pilin</fullName>
    </submittedName>
</protein>
<comment type="caution">
    <text evidence="4">The sequence shown here is derived from an EMBL/GenBank/DDBJ whole genome shotgun (WGS) entry which is preliminary data.</text>
</comment>
<evidence type="ECO:0000256" key="2">
    <source>
        <dbReference type="ARBA" id="ARBA00022481"/>
    </source>
</evidence>
<evidence type="ECO:0000256" key="1">
    <source>
        <dbReference type="ARBA" id="ARBA00005233"/>
    </source>
</evidence>